<evidence type="ECO:0000313" key="1">
    <source>
        <dbReference type="EMBL" id="KAJ8648725.1"/>
    </source>
</evidence>
<name>A0ACC2MTJ3_PERAE</name>
<sequence length="88" mass="9136">MAETEVTISSFDCLHCLAPLETPAEPLRVLLNACLIHISSSAAMADDSGFEILGALNCSASCACVCSCEPKSSIFASPWDNTSLIPGS</sequence>
<keyword evidence="2" id="KW-1185">Reference proteome</keyword>
<dbReference type="EMBL" id="CM056809">
    <property type="protein sequence ID" value="KAJ8648725.1"/>
    <property type="molecule type" value="Genomic_DNA"/>
</dbReference>
<comment type="caution">
    <text evidence="1">The sequence shown here is derived from an EMBL/GenBank/DDBJ whole genome shotgun (WGS) entry which is preliminary data.</text>
</comment>
<evidence type="ECO:0000313" key="2">
    <source>
        <dbReference type="Proteomes" id="UP001234297"/>
    </source>
</evidence>
<reference evidence="1 2" key="1">
    <citation type="journal article" date="2022" name="Hortic Res">
        <title>A haplotype resolved chromosomal level avocado genome allows analysis of novel avocado genes.</title>
        <authorList>
            <person name="Nath O."/>
            <person name="Fletcher S.J."/>
            <person name="Hayward A."/>
            <person name="Shaw L.M."/>
            <person name="Masouleh A.K."/>
            <person name="Furtado A."/>
            <person name="Henry R.J."/>
            <person name="Mitter N."/>
        </authorList>
    </citation>
    <scope>NUCLEOTIDE SEQUENCE [LARGE SCALE GENOMIC DNA]</scope>
    <source>
        <strain evidence="2">cv. Hass</strain>
    </source>
</reference>
<proteinExistence type="predicted"/>
<protein>
    <submittedName>
        <fullName evidence="1">Uncharacterized protein</fullName>
    </submittedName>
</protein>
<organism evidence="1 2">
    <name type="scientific">Persea americana</name>
    <name type="common">Avocado</name>
    <dbReference type="NCBI Taxonomy" id="3435"/>
    <lineage>
        <taxon>Eukaryota</taxon>
        <taxon>Viridiplantae</taxon>
        <taxon>Streptophyta</taxon>
        <taxon>Embryophyta</taxon>
        <taxon>Tracheophyta</taxon>
        <taxon>Spermatophyta</taxon>
        <taxon>Magnoliopsida</taxon>
        <taxon>Magnoliidae</taxon>
        <taxon>Laurales</taxon>
        <taxon>Lauraceae</taxon>
        <taxon>Persea</taxon>
    </lineage>
</organism>
<accession>A0ACC2MTJ3</accession>
<dbReference type="Proteomes" id="UP001234297">
    <property type="component" value="Chromosome 1"/>
</dbReference>
<gene>
    <name evidence="1" type="ORF">MRB53_001748</name>
</gene>